<dbReference type="Proteomes" id="UP000050833">
    <property type="component" value="Unassembled WGS sequence"/>
</dbReference>
<dbReference type="Gene3D" id="1.10.1040.20">
    <property type="entry name" value="ProC-like, C-terminal domain"/>
    <property type="match status" value="1"/>
</dbReference>
<dbReference type="SUPFAM" id="SSF51735">
    <property type="entry name" value="NAD(P)-binding Rossmann-fold domains"/>
    <property type="match status" value="1"/>
</dbReference>
<feature type="domain" description="DUF2520" evidence="2">
    <location>
        <begin position="147"/>
        <end position="271"/>
    </location>
</feature>
<dbReference type="Pfam" id="PF10728">
    <property type="entry name" value="DUF2520"/>
    <property type="match status" value="1"/>
</dbReference>
<evidence type="ECO:0000259" key="1">
    <source>
        <dbReference type="Pfam" id="PF01408"/>
    </source>
</evidence>
<dbReference type="SUPFAM" id="SSF48179">
    <property type="entry name" value="6-phosphogluconate dehydrogenase C-terminal domain-like"/>
    <property type="match status" value="1"/>
</dbReference>
<dbReference type="InterPro" id="IPR008927">
    <property type="entry name" value="6-PGluconate_DH-like_C_sf"/>
</dbReference>
<dbReference type="EMBL" id="LLKB01000005">
    <property type="protein sequence ID" value="KQC85288.1"/>
    <property type="molecule type" value="Genomic_DNA"/>
</dbReference>
<dbReference type="RefSeq" id="WP_055945047.1">
    <property type="nucleotide sequence ID" value="NZ_JAQDDZ010000006.1"/>
</dbReference>
<accession>A0AAW3JRF9</accession>
<dbReference type="AlphaFoldDB" id="A0AAW3JRF9"/>
<dbReference type="InterPro" id="IPR018931">
    <property type="entry name" value="DUF2520"/>
</dbReference>
<dbReference type="InterPro" id="IPR036291">
    <property type="entry name" value="NAD(P)-bd_dom_sf"/>
</dbReference>
<dbReference type="InterPro" id="IPR037108">
    <property type="entry name" value="TM1727-like_C_sf"/>
</dbReference>
<dbReference type="PROSITE" id="PS51257">
    <property type="entry name" value="PROKAR_LIPOPROTEIN"/>
    <property type="match status" value="1"/>
</dbReference>
<dbReference type="PANTHER" id="PTHR40459">
    <property type="entry name" value="CONSERVED HYPOTHETICAL ALANINE AND LEUCINE RICH PROTEIN"/>
    <property type="match status" value="1"/>
</dbReference>
<organism evidence="3 4">
    <name type="scientific">Butyribacter intestini</name>
    <dbReference type="NCBI Taxonomy" id="1703332"/>
    <lineage>
        <taxon>Bacteria</taxon>
        <taxon>Bacillati</taxon>
        <taxon>Bacillota</taxon>
        <taxon>Clostridia</taxon>
        <taxon>Lachnospirales</taxon>
        <taxon>Lachnospiraceae</taxon>
        <taxon>Butyribacter</taxon>
    </lineage>
</organism>
<dbReference type="GO" id="GO:0000166">
    <property type="term" value="F:nucleotide binding"/>
    <property type="evidence" value="ECO:0007669"/>
    <property type="project" value="InterPro"/>
</dbReference>
<proteinExistence type="predicted"/>
<comment type="caution">
    <text evidence="3">The sequence shown here is derived from an EMBL/GenBank/DDBJ whole genome shotgun (WGS) entry which is preliminary data.</text>
</comment>
<gene>
    <name evidence="3" type="ORF">APZ18_11415</name>
</gene>
<sequence>MNGDKCGGGNINIGFIGAGAVGCSMGKYLCENSSIAKIKGYYSRTSKSVDIAATFTNSKAYASPEELVNECDVICITTPDDIILKVWEQIKNYNLHQKIICHFSGSLSSDIFSGIEKTKAEKISIHPMYAFSDKFTSYRQLNTARLTMEGSSKAVKVMQELFGDELHHKIFMLKASDKVKYHAAAAFASNYVVGIFDVALGLLKDCGFTDEDAVSLLGPLTMGNVKSVIENGTLEALTGPVIRNDTGTVKKHMEALEGTDALKIYKSVGERLVKMSEKKNPDRDYSELRKIM</sequence>
<feature type="domain" description="Gfo/Idh/MocA-like oxidoreductase N-terminal" evidence="1">
    <location>
        <begin position="11"/>
        <end position="81"/>
    </location>
</feature>
<evidence type="ECO:0000259" key="2">
    <source>
        <dbReference type="Pfam" id="PF10728"/>
    </source>
</evidence>
<name>A0AAW3JRF9_9FIRM</name>
<reference evidence="3 4" key="1">
    <citation type="submission" date="2015-10" db="EMBL/GenBank/DDBJ databases">
        <title>Butyribacter intestini gen. nov., sp. nov., a butyric acid-producing bacterium of the family Lachnospiraceae isolated from the human faeces.</title>
        <authorList>
            <person name="Zou Y."/>
            <person name="Xue W."/>
            <person name="Luo G."/>
            <person name="Lv M."/>
        </authorList>
    </citation>
    <scope>NUCLEOTIDE SEQUENCE [LARGE SCALE GENOMIC DNA]</scope>
    <source>
        <strain evidence="3 4">TF01-11</strain>
    </source>
</reference>
<evidence type="ECO:0000313" key="4">
    <source>
        <dbReference type="Proteomes" id="UP000050833"/>
    </source>
</evidence>
<protein>
    <recommendedName>
        <fullName evidence="5">DUF2520 domain-containing protein</fullName>
    </recommendedName>
</protein>
<dbReference type="PANTHER" id="PTHR40459:SF1">
    <property type="entry name" value="CONSERVED HYPOTHETICAL ALANINE AND LEUCINE RICH PROTEIN"/>
    <property type="match status" value="1"/>
</dbReference>
<dbReference type="Gene3D" id="3.40.50.720">
    <property type="entry name" value="NAD(P)-binding Rossmann-like Domain"/>
    <property type="match status" value="1"/>
</dbReference>
<dbReference type="InterPro" id="IPR000683">
    <property type="entry name" value="Gfo/Idh/MocA-like_OxRdtase_N"/>
</dbReference>
<evidence type="ECO:0000313" key="3">
    <source>
        <dbReference type="EMBL" id="KQC85288.1"/>
    </source>
</evidence>
<keyword evidence="4" id="KW-1185">Reference proteome</keyword>
<evidence type="ECO:0008006" key="5">
    <source>
        <dbReference type="Google" id="ProtNLM"/>
    </source>
</evidence>
<dbReference type="Pfam" id="PF01408">
    <property type="entry name" value="GFO_IDH_MocA"/>
    <property type="match status" value="1"/>
</dbReference>